<dbReference type="Pfam" id="PF00440">
    <property type="entry name" value="TetR_N"/>
    <property type="match status" value="1"/>
</dbReference>
<evidence type="ECO:0000256" key="2">
    <source>
        <dbReference type="ARBA" id="ARBA00023125"/>
    </source>
</evidence>
<dbReference type="Pfam" id="PF16859">
    <property type="entry name" value="TetR_C_11"/>
    <property type="match status" value="1"/>
</dbReference>
<proteinExistence type="predicted"/>
<evidence type="ECO:0000256" key="3">
    <source>
        <dbReference type="ARBA" id="ARBA00023163"/>
    </source>
</evidence>
<keyword evidence="2 4" id="KW-0238">DNA-binding</keyword>
<dbReference type="GO" id="GO:0000976">
    <property type="term" value="F:transcription cis-regulatory region binding"/>
    <property type="evidence" value="ECO:0007669"/>
    <property type="project" value="TreeGrafter"/>
</dbReference>
<dbReference type="InterPro" id="IPR011075">
    <property type="entry name" value="TetR_C"/>
</dbReference>
<accession>A0A7W3JSI2</accession>
<dbReference type="Gene3D" id="1.10.357.10">
    <property type="entry name" value="Tetracycline Repressor, domain 2"/>
    <property type="match status" value="1"/>
</dbReference>
<keyword evidence="7" id="KW-1185">Reference proteome</keyword>
<feature type="domain" description="HTH tetR-type" evidence="5">
    <location>
        <begin position="17"/>
        <end position="77"/>
    </location>
</feature>
<dbReference type="Gene3D" id="1.10.10.60">
    <property type="entry name" value="Homeodomain-like"/>
    <property type="match status" value="1"/>
</dbReference>
<name>A0A7W3JSI2_9MICO</name>
<dbReference type="RefSeq" id="WP_182483815.1">
    <property type="nucleotide sequence ID" value="NZ_JACGWU010000001.1"/>
</dbReference>
<dbReference type="PRINTS" id="PR00455">
    <property type="entry name" value="HTHTETR"/>
</dbReference>
<dbReference type="InterPro" id="IPR001647">
    <property type="entry name" value="HTH_TetR"/>
</dbReference>
<evidence type="ECO:0000313" key="7">
    <source>
        <dbReference type="Proteomes" id="UP000524237"/>
    </source>
</evidence>
<comment type="caution">
    <text evidence="6">The sequence shown here is derived from an EMBL/GenBank/DDBJ whole genome shotgun (WGS) entry which is preliminary data.</text>
</comment>
<dbReference type="GO" id="GO:0003700">
    <property type="term" value="F:DNA-binding transcription factor activity"/>
    <property type="evidence" value="ECO:0007669"/>
    <property type="project" value="TreeGrafter"/>
</dbReference>
<dbReference type="InterPro" id="IPR009057">
    <property type="entry name" value="Homeodomain-like_sf"/>
</dbReference>
<organism evidence="6 7">
    <name type="scientific">Alpinimonas psychrophila</name>
    <dbReference type="NCBI Taxonomy" id="748908"/>
    <lineage>
        <taxon>Bacteria</taxon>
        <taxon>Bacillati</taxon>
        <taxon>Actinomycetota</taxon>
        <taxon>Actinomycetes</taxon>
        <taxon>Micrococcales</taxon>
        <taxon>Microbacteriaceae</taxon>
        <taxon>Alpinimonas</taxon>
    </lineage>
</organism>
<dbReference type="AlphaFoldDB" id="A0A7W3JSI2"/>
<dbReference type="InterPro" id="IPR036271">
    <property type="entry name" value="Tet_transcr_reg_TetR-rel_C_sf"/>
</dbReference>
<keyword evidence="1" id="KW-0805">Transcription regulation</keyword>
<dbReference type="InterPro" id="IPR050109">
    <property type="entry name" value="HTH-type_TetR-like_transc_reg"/>
</dbReference>
<protein>
    <submittedName>
        <fullName evidence="6">AcrR family transcriptional regulator</fullName>
    </submittedName>
</protein>
<dbReference type="PANTHER" id="PTHR30055">
    <property type="entry name" value="HTH-TYPE TRANSCRIPTIONAL REGULATOR RUTR"/>
    <property type="match status" value="1"/>
</dbReference>
<evidence type="ECO:0000256" key="4">
    <source>
        <dbReference type="PROSITE-ProRule" id="PRU00335"/>
    </source>
</evidence>
<evidence type="ECO:0000313" key="6">
    <source>
        <dbReference type="EMBL" id="MBA8828401.1"/>
    </source>
</evidence>
<dbReference type="SUPFAM" id="SSF48498">
    <property type="entry name" value="Tetracyclin repressor-like, C-terminal domain"/>
    <property type="match status" value="1"/>
</dbReference>
<gene>
    <name evidence="6" type="ORF">FB555_000472</name>
</gene>
<dbReference type="PANTHER" id="PTHR30055:SF148">
    <property type="entry name" value="TETR-FAMILY TRANSCRIPTIONAL REGULATOR"/>
    <property type="match status" value="1"/>
</dbReference>
<dbReference type="PROSITE" id="PS50977">
    <property type="entry name" value="HTH_TETR_2"/>
    <property type="match status" value="1"/>
</dbReference>
<sequence>MTDQHREKPIPPSRRSSRTHEAVLKAAIELFEKSGYSRMTIDAIADRAGASKATIYRWWAGKGAILLEAFLSGVEADLAFPDSGTLREDLVAQVSALVDVLGQTNLGLMAVALLGEAQHDTQLAAAFRSGWLEPRRTVGRDVLFRATERGELRADLDLEVVLDGLYGPVYLRLLFGHGPLDRPTIETLVDQVLQGIATPERR</sequence>
<feature type="DNA-binding region" description="H-T-H motif" evidence="4">
    <location>
        <begin position="40"/>
        <end position="59"/>
    </location>
</feature>
<dbReference type="EMBL" id="JACGWU010000001">
    <property type="protein sequence ID" value="MBA8828401.1"/>
    <property type="molecule type" value="Genomic_DNA"/>
</dbReference>
<evidence type="ECO:0000256" key="1">
    <source>
        <dbReference type="ARBA" id="ARBA00023015"/>
    </source>
</evidence>
<reference evidence="6 7" key="1">
    <citation type="submission" date="2020-07" db="EMBL/GenBank/DDBJ databases">
        <title>Sequencing the genomes of 1000 actinobacteria strains.</title>
        <authorList>
            <person name="Klenk H.-P."/>
        </authorList>
    </citation>
    <scope>NUCLEOTIDE SEQUENCE [LARGE SCALE GENOMIC DNA]</scope>
    <source>
        <strain evidence="6 7">DSM 23737</strain>
    </source>
</reference>
<dbReference type="Proteomes" id="UP000524237">
    <property type="component" value="Unassembled WGS sequence"/>
</dbReference>
<dbReference type="SUPFAM" id="SSF46689">
    <property type="entry name" value="Homeodomain-like"/>
    <property type="match status" value="1"/>
</dbReference>
<keyword evidence="3" id="KW-0804">Transcription</keyword>
<evidence type="ECO:0000259" key="5">
    <source>
        <dbReference type="PROSITE" id="PS50977"/>
    </source>
</evidence>